<evidence type="ECO:0000313" key="2">
    <source>
        <dbReference type="Proteomes" id="UP000324222"/>
    </source>
</evidence>
<keyword evidence="2" id="KW-1185">Reference proteome</keyword>
<organism evidence="1 2">
    <name type="scientific">Portunus trituberculatus</name>
    <name type="common">Swimming crab</name>
    <name type="synonym">Neptunus trituberculatus</name>
    <dbReference type="NCBI Taxonomy" id="210409"/>
    <lineage>
        <taxon>Eukaryota</taxon>
        <taxon>Metazoa</taxon>
        <taxon>Ecdysozoa</taxon>
        <taxon>Arthropoda</taxon>
        <taxon>Crustacea</taxon>
        <taxon>Multicrustacea</taxon>
        <taxon>Malacostraca</taxon>
        <taxon>Eumalacostraca</taxon>
        <taxon>Eucarida</taxon>
        <taxon>Decapoda</taxon>
        <taxon>Pleocyemata</taxon>
        <taxon>Brachyura</taxon>
        <taxon>Eubrachyura</taxon>
        <taxon>Portunoidea</taxon>
        <taxon>Portunidae</taxon>
        <taxon>Portuninae</taxon>
        <taxon>Portunus</taxon>
    </lineage>
</organism>
<reference evidence="1 2" key="1">
    <citation type="submission" date="2019-05" db="EMBL/GenBank/DDBJ databases">
        <title>Another draft genome of Portunus trituberculatus and its Hox gene families provides insights of decapod evolution.</title>
        <authorList>
            <person name="Jeong J.-H."/>
            <person name="Song I."/>
            <person name="Kim S."/>
            <person name="Choi T."/>
            <person name="Kim D."/>
            <person name="Ryu S."/>
            <person name="Kim W."/>
        </authorList>
    </citation>
    <scope>NUCLEOTIDE SEQUENCE [LARGE SCALE GENOMIC DNA]</scope>
    <source>
        <tissue evidence="1">Muscle</tissue>
    </source>
</reference>
<sequence length="28" mass="3145">MKGLNVIKMLRGKKVKESGLSSLWSLKI</sequence>
<protein>
    <submittedName>
        <fullName evidence="1">Uncharacterized protein</fullName>
    </submittedName>
</protein>
<proteinExistence type="predicted"/>
<evidence type="ECO:0000313" key="1">
    <source>
        <dbReference type="EMBL" id="MPC27409.1"/>
    </source>
</evidence>
<dbReference type="Proteomes" id="UP000324222">
    <property type="component" value="Unassembled WGS sequence"/>
</dbReference>
<gene>
    <name evidence="1" type="ORF">E2C01_020579</name>
</gene>
<dbReference type="EMBL" id="VSRR010001743">
    <property type="protein sequence ID" value="MPC27409.1"/>
    <property type="molecule type" value="Genomic_DNA"/>
</dbReference>
<dbReference type="AlphaFoldDB" id="A0A5B7E1X1"/>
<name>A0A5B7E1X1_PORTR</name>
<comment type="caution">
    <text evidence="1">The sequence shown here is derived from an EMBL/GenBank/DDBJ whole genome shotgun (WGS) entry which is preliminary data.</text>
</comment>
<accession>A0A5B7E1X1</accession>